<accession>A0A1I7XA23</accession>
<proteinExistence type="predicted"/>
<organism evidence="1 2">
    <name type="scientific">Heterorhabditis bacteriophora</name>
    <name type="common">Entomopathogenic nematode worm</name>
    <dbReference type="NCBI Taxonomy" id="37862"/>
    <lineage>
        <taxon>Eukaryota</taxon>
        <taxon>Metazoa</taxon>
        <taxon>Ecdysozoa</taxon>
        <taxon>Nematoda</taxon>
        <taxon>Chromadorea</taxon>
        <taxon>Rhabditida</taxon>
        <taxon>Rhabditina</taxon>
        <taxon>Rhabditomorpha</taxon>
        <taxon>Strongyloidea</taxon>
        <taxon>Heterorhabditidae</taxon>
        <taxon>Heterorhabditis</taxon>
    </lineage>
</organism>
<dbReference type="AlphaFoldDB" id="A0A1I7XA23"/>
<evidence type="ECO:0000313" key="1">
    <source>
        <dbReference type="Proteomes" id="UP000095283"/>
    </source>
</evidence>
<evidence type="ECO:0000313" key="2">
    <source>
        <dbReference type="WBParaSite" id="Hba_14290"/>
    </source>
</evidence>
<dbReference type="WBParaSite" id="Hba_14290">
    <property type="protein sequence ID" value="Hba_14290"/>
    <property type="gene ID" value="Hba_14290"/>
</dbReference>
<dbReference type="Proteomes" id="UP000095283">
    <property type="component" value="Unplaced"/>
</dbReference>
<name>A0A1I7XA23_HETBA</name>
<reference evidence="2" key="1">
    <citation type="submission" date="2016-11" db="UniProtKB">
        <authorList>
            <consortium name="WormBaseParasite"/>
        </authorList>
    </citation>
    <scope>IDENTIFICATION</scope>
</reference>
<protein>
    <submittedName>
        <fullName evidence="2">Secreted protein</fullName>
    </submittedName>
</protein>
<sequence>MNIYIHIYIYIYIYIYKPSLASLFWDFTPVHVWNAVGCHIESIFCHMSQFDQEMDSFGCTKEDHSKMSSNC</sequence>
<keyword evidence="1" id="KW-1185">Reference proteome</keyword>